<name>A0A8S1IR98_9CHLO</name>
<proteinExistence type="predicted"/>
<dbReference type="Gene3D" id="2.60.120.620">
    <property type="entry name" value="q2cbj1_9rhob like domain"/>
    <property type="match status" value="1"/>
</dbReference>
<feature type="region of interest" description="Disordered" evidence="1">
    <location>
        <begin position="78"/>
        <end position="98"/>
    </location>
</feature>
<keyword evidence="3" id="KW-1185">Reference proteome</keyword>
<gene>
    <name evidence="2" type="ORF">OSTQU699_LOCUS2706</name>
</gene>
<reference evidence="2" key="1">
    <citation type="submission" date="2020-12" db="EMBL/GenBank/DDBJ databases">
        <authorList>
            <person name="Iha C."/>
        </authorList>
    </citation>
    <scope>NUCLEOTIDE SEQUENCE</scope>
</reference>
<evidence type="ECO:0000256" key="1">
    <source>
        <dbReference type="SAM" id="MobiDB-lite"/>
    </source>
</evidence>
<accession>A0A8S1IR98</accession>
<evidence type="ECO:0000313" key="2">
    <source>
        <dbReference type="EMBL" id="CAD7697345.1"/>
    </source>
</evidence>
<sequence>MDPAIVAALPQSVQKRILRILQVSDDAAAAPAAAGSQSSTGNQNLDGLRDAGYCVVDDFLGWSAAAVQDLRSEVEASLREESKQAGMGGGVSDEKWSDAKTRGDRIRWLKPDRGRSANRHKIAALMHSLSSLRLRLDELGWHAIPAVGLAMLDTVTPPQPVPTGL</sequence>
<dbReference type="EMBL" id="CAJHUC010000644">
    <property type="protein sequence ID" value="CAD7697345.1"/>
    <property type="molecule type" value="Genomic_DNA"/>
</dbReference>
<organism evidence="2 3">
    <name type="scientific">Ostreobium quekettii</name>
    <dbReference type="NCBI Taxonomy" id="121088"/>
    <lineage>
        <taxon>Eukaryota</taxon>
        <taxon>Viridiplantae</taxon>
        <taxon>Chlorophyta</taxon>
        <taxon>core chlorophytes</taxon>
        <taxon>Ulvophyceae</taxon>
        <taxon>TCBD clade</taxon>
        <taxon>Bryopsidales</taxon>
        <taxon>Ostreobineae</taxon>
        <taxon>Ostreobiaceae</taxon>
        <taxon>Ostreobium</taxon>
    </lineage>
</organism>
<protein>
    <submittedName>
        <fullName evidence="2">Uncharacterized protein</fullName>
    </submittedName>
</protein>
<comment type="caution">
    <text evidence="2">The sequence shown here is derived from an EMBL/GenBank/DDBJ whole genome shotgun (WGS) entry which is preliminary data.</text>
</comment>
<dbReference type="Proteomes" id="UP000708148">
    <property type="component" value="Unassembled WGS sequence"/>
</dbReference>
<evidence type="ECO:0000313" key="3">
    <source>
        <dbReference type="Proteomes" id="UP000708148"/>
    </source>
</evidence>
<dbReference type="AlphaFoldDB" id="A0A8S1IR98"/>